<protein>
    <submittedName>
        <fullName evidence="3">Unannotated protein</fullName>
    </submittedName>
</protein>
<dbReference type="GO" id="GO:0008483">
    <property type="term" value="F:transaminase activity"/>
    <property type="evidence" value="ECO:0007669"/>
    <property type="project" value="InterPro"/>
</dbReference>
<gene>
    <name evidence="3" type="ORF">UFOPK2992_01188</name>
</gene>
<accession>A0A6J6Y5L3</accession>
<dbReference type="Gene3D" id="3.90.1150.10">
    <property type="entry name" value="Aspartate Aminotransferase, domain 1"/>
    <property type="match status" value="1"/>
</dbReference>
<evidence type="ECO:0000256" key="1">
    <source>
        <dbReference type="ARBA" id="ARBA00001933"/>
    </source>
</evidence>
<dbReference type="Gene3D" id="3.40.640.10">
    <property type="entry name" value="Type I PLP-dependent aspartate aminotransferase-like (Major domain)"/>
    <property type="match status" value="1"/>
</dbReference>
<dbReference type="PANTHER" id="PTHR43713">
    <property type="entry name" value="GLUTAMATE-1-SEMIALDEHYDE 2,1-AMINOMUTASE"/>
    <property type="match status" value="1"/>
</dbReference>
<dbReference type="InterPro" id="IPR005814">
    <property type="entry name" value="Aminotrans_3"/>
</dbReference>
<dbReference type="InterPro" id="IPR015421">
    <property type="entry name" value="PyrdxlP-dep_Trfase_major"/>
</dbReference>
<proteinExistence type="predicted"/>
<name>A0A6J6Y5L3_9ZZZZ</name>
<dbReference type="CDD" id="cd00610">
    <property type="entry name" value="OAT_like"/>
    <property type="match status" value="1"/>
</dbReference>
<dbReference type="AlphaFoldDB" id="A0A6J6Y5L3"/>
<sequence length="426" mass="45665">MPGGNSRVGVMFEPYPLYAASGKGCRVIDVDGTERIDFVNNWSSLIHGHGNPAVLAALAEQSQKLLAVGMPTEVEIELAELLCDRVPGIEQIRFSNSGSEGVLMALRAARAFTGRAKIAKVEGAYHGNADSIEVSVAPSPKSFGSPTAPASVAATEGLTESVLRDTIVLPFNDVDATRELIVRHSPDLAAVVIDPVVSRMGFVEATPAYLQMIREVTRELGIVLIFDEVFSFRTGYHGVQGRYGVTPDLTALGKVIGGGLPVGATGGSAEIMSVFDQTLKPLRVEHGGTYNANPMTMAAGLASMIQMTPEAYSRLDALGERARSGLRDAIADAGLPGKVYGCASMVSLIFSNEPFSNYRELPLRRREAEMVYMLHRYLLNHGVQIIPHGMLILSTAMTEADIDFMVDRARDGMREIATTFNSGSSS</sequence>
<dbReference type="GO" id="GO:0030170">
    <property type="term" value="F:pyridoxal phosphate binding"/>
    <property type="evidence" value="ECO:0007669"/>
    <property type="project" value="InterPro"/>
</dbReference>
<evidence type="ECO:0000313" key="3">
    <source>
        <dbReference type="EMBL" id="CAB4804199.1"/>
    </source>
</evidence>
<reference evidence="3" key="1">
    <citation type="submission" date="2020-05" db="EMBL/GenBank/DDBJ databases">
        <authorList>
            <person name="Chiriac C."/>
            <person name="Salcher M."/>
            <person name="Ghai R."/>
            <person name="Kavagutti S V."/>
        </authorList>
    </citation>
    <scope>NUCLEOTIDE SEQUENCE</scope>
</reference>
<dbReference type="PANTHER" id="PTHR43713:SF3">
    <property type="entry name" value="GLUTAMATE-1-SEMIALDEHYDE 2,1-AMINOMUTASE 1, CHLOROPLASTIC-RELATED"/>
    <property type="match status" value="1"/>
</dbReference>
<dbReference type="InterPro" id="IPR015422">
    <property type="entry name" value="PyrdxlP-dep_Trfase_small"/>
</dbReference>
<dbReference type="Pfam" id="PF00202">
    <property type="entry name" value="Aminotran_3"/>
    <property type="match status" value="1"/>
</dbReference>
<dbReference type="EMBL" id="CAFAAI010000207">
    <property type="protein sequence ID" value="CAB4804199.1"/>
    <property type="molecule type" value="Genomic_DNA"/>
</dbReference>
<keyword evidence="2" id="KW-0663">Pyridoxal phosphate</keyword>
<organism evidence="3">
    <name type="scientific">freshwater metagenome</name>
    <dbReference type="NCBI Taxonomy" id="449393"/>
    <lineage>
        <taxon>unclassified sequences</taxon>
        <taxon>metagenomes</taxon>
        <taxon>ecological metagenomes</taxon>
    </lineage>
</organism>
<dbReference type="SUPFAM" id="SSF53383">
    <property type="entry name" value="PLP-dependent transferases"/>
    <property type="match status" value="1"/>
</dbReference>
<comment type="cofactor">
    <cofactor evidence="1">
        <name>pyridoxal 5'-phosphate</name>
        <dbReference type="ChEBI" id="CHEBI:597326"/>
    </cofactor>
</comment>
<dbReference type="InterPro" id="IPR015424">
    <property type="entry name" value="PyrdxlP-dep_Trfase"/>
</dbReference>
<evidence type="ECO:0000256" key="2">
    <source>
        <dbReference type="ARBA" id="ARBA00022898"/>
    </source>
</evidence>